<protein>
    <submittedName>
        <fullName evidence="1">(northern house mosquito) hypothetical protein</fullName>
    </submittedName>
</protein>
<reference evidence="1" key="1">
    <citation type="submission" date="2021-05" db="EMBL/GenBank/DDBJ databases">
        <authorList>
            <person name="Alioto T."/>
            <person name="Alioto T."/>
            <person name="Gomez Garrido J."/>
        </authorList>
    </citation>
    <scope>NUCLEOTIDE SEQUENCE</scope>
</reference>
<dbReference type="EMBL" id="HBUE01147333">
    <property type="protein sequence ID" value="CAG6503636.1"/>
    <property type="molecule type" value="Transcribed_RNA"/>
</dbReference>
<sequence length="109" mass="12672">MNGEIDEVVQPQTTDVWARFFPCVNHCYSFFRFFSCGNPFVALQSLCPDTLPAVKILLSAYCHFPFCWLSTFVLDEKLISADFSKISRACSCLTNVRQPKWPTWFLKRF</sequence>
<proteinExistence type="predicted"/>
<name>A0A8D8IKE6_CULPI</name>
<dbReference type="AlphaFoldDB" id="A0A8D8IKE6"/>
<organism evidence="1">
    <name type="scientific">Culex pipiens</name>
    <name type="common">House mosquito</name>
    <dbReference type="NCBI Taxonomy" id="7175"/>
    <lineage>
        <taxon>Eukaryota</taxon>
        <taxon>Metazoa</taxon>
        <taxon>Ecdysozoa</taxon>
        <taxon>Arthropoda</taxon>
        <taxon>Hexapoda</taxon>
        <taxon>Insecta</taxon>
        <taxon>Pterygota</taxon>
        <taxon>Neoptera</taxon>
        <taxon>Endopterygota</taxon>
        <taxon>Diptera</taxon>
        <taxon>Nematocera</taxon>
        <taxon>Culicoidea</taxon>
        <taxon>Culicidae</taxon>
        <taxon>Culicinae</taxon>
        <taxon>Culicini</taxon>
        <taxon>Culex</taxon>
        <taxon>Culex</taxon>
    </lineage>
</organism>
<evidence type="ECO:0000313" key="1">
    <source>
        <dbReference type="EMBL" id="CAG6554893.1"/>
    </source>
</evidence>
<dbReference type="EMBL" id="HBUE01252255">
    <property type="protein sequence ID" value="CAG6554893.1"/>
    <property type="molecule type" value="Transcribed_RNA"/>
</dbReference>
<accession>A0A8D8IKE6</accession>